<proteinExistence type="predicted"/>
<dbReference type="InterPro" id="IPR045864">
    <property type="entry name" value="aa-tRNA-synth_II/BPL/LPL"/>
</dbReference>
<dbReference type="EMBL" id="CP033073">
    <property type="protein sequence ID" value="AYN38647.1"/>
    <property type="molecule type" value="Genomic_DNA"/>
</dbReference>
<accession>A0A3G2JG79</accession>
<dbReference type="SUPFAM" id="SSF55681">
    <property type="entry name" value="Class II aaRS and biotin synthetases"/>
    <property type="match status" value="1"/>
</dbReference>
<dbReference type="Proteomes" id="UP000268329">
    <property type="component" value="Chromosome"/>
</dbReference>
<feature type="domain" description="Aminoacyl-transfer RNA synthetases class-II family profile" evidence="1">
    <location>
        <begin position="127"/>
        <end position="280"/>
    </location>
</feature>
<evidence type="ECO:0000259" key="1">
    <source>
        <dbReference type="PROSITE" id="PS50862"/>
    </source>
</evidence>
<protein>
    <recommendedName>
        <fullName evidence="1">Aminoacyl-transfer RNA synthetases class-II family profile domain-containing protein</fullName>
    </recommendedName>
</protein>
<evidence type="ECO:0000313" key="2">
    <source>
        <dbReference type="EMBL" id="AYN38647.1"/>
    </source>
</evidence>
<dbReference type="KEGG" id="sdd:D9753_06640"/>
<gene>
    <name evidence="2" type="ORF">D9753_06640</name>
</gene>
<dbReference type="InterPro" id="IPR006195">
    <property type="entry name" value="aa-tRNA-synth_II"/>
</dbReference>
<evidence type="ECO:0000313" key="3">
    <source>
        <dbReference type="Proteomes" id="UP000268329"/>
    </source>
</evidence>
<sequence>MTAHAASVTRTDALAILDPDQTDLLRELDGVFAGWGRTAGAREILPPPVYPVEDLAKFDVYTNFPHLALVAAPLELAGGPAEPSDGRFAPDGLREARLGLPHATCFGAYLFYEDVELDQDTLVTLVNRCFRNEDHYVPLRRLASFQMREIVALGSYDHTQRLLAEFTERIIAFGAALGVALERVAASDPFFENDGARALLSRLSPVKYEFQAGDLAIASVNTHRNFFGERCRIRLAGEDGYAYTSCVAFGLERWLAVLLDAHGSAPQALAAVRDAATRLP</sequence>
<dbReference type="PROSITE" id="PS50862">
    <property type="entry name" value="AA_TRNA_LIGASE_II"/>
    <property type="match status" value="1"/>
</dbReference>
<organism evidence="2 3">
    <name type="scientific">Streptomyces dangxiongensis</name>
    <dbReference type="NCBI Taxonomy" id="1442032"/>
    <lineage>
        <taxon>Bacteria</taxon>
        <taxon>Bacillati</taxon>
        <taxon>Actinomycetota</taxon>
        <taxon>Actinomycetes</taxon>
        <taxon>Kitasatosporales</taxon>
        <taxon>Streptomycetaceae</taxon>
        <taxon>Streptomyces</taxon>
    </lineage>
</organism>
<keyword evidence="3" id="KW-1185">Reference proteome</keyword>
<reference evidence="2 3" key="1">
    <citation type="submission" date="2018-10" db="EMBL/GenBank/DDBJ databases">
        <title>The genome of Streptomyces dangxiongensis Z022.</title>
        <authorList>
            <person name="Zhang B."/>
        </authorList>
    </citation>
    <scope>NUCLEOTIDE SEQUENCE [LARGE SCALE GENOMIC DNA]</scope>
    <source>
        <strain evidence="2 3">Z022</strain>
    </source>
</reference>
<name>A0A3G2JG79_9ACTN</name>
<dbReference type="OrthoDB" id="583154at2"/>
<dbReference type="RefSeq" id="WP_121786151.1">
    <property type="nucleotide sequence ID" value="NZ_CP033073.1"/>
</dbReference>
<dbReference type="Gene3D" id="3.30.930.10">
    <property type="entry name" value="Bira Bifunctional Protein, Domain 2"/>
    <property type="match status" value="1"/>
</dbReference>
<dbReference type="AlphaFoldDB" id="A0A3G2JG79"/>